<proteinExistence type="inferred from homology"/>
<protein>
    <recommendedName>
        <fullName evidence="4">Mannosylglycerate hydrolase MGH1-like glycoside hydrolase domain-containing protein</fullName>
    </recommendedName>
</protein>
<dbReference type="GO" id="GO:0004573">
    <property type="term" value="F:Glc3Man9GlcNAc2 oligosaccharide glucosidase activity"/>
    <property type="evidence" value="ECO:0007669"/>
    <property type="project" value="InterPro"/>
</dbReference>
<dbReference type="PANTHER" id="PTHR10412">
    <property type="entry name" value="MANNOSYL-OLIGOSACCHARIDE GLUCOSIDASE"/>
    <property type="match status" value="1"/>
</dbReference>
<keyword evidence="3" id="KW-0326">Glycosidase</keyword>
<evidence type="ECO:0000256" key="3">
    <source>
        <dbReference type="ARBA" id="ARBA00023295"/>
    </source>
</evidence>
<name>A0A9D2BJW7_9FIRM</name>
<feature type="domain" description="Mannosylglycerate hydrolase MGH1-like glycoside hydrolase" evidence="4">
    <location>
        <begin position="599"/>
        <end position="775"/>
    </location>
</feature>
<evidence type="ECO:0000313" key="5">
    <source>
        <dbReference type="EMBL" id="HIX78117.1"/>
    </source>
</evidence>
<comment type="similarity">
    <text evidence="1">Belongs to the glycosyl hydrolase 63 family.</text>
</comment>
<dbReference type="InterPro" id="IPR004888">
    <property type="entry name" value="Glycoside_hydrolase_63"/>
</dbReference>
<dbReference type="EMBL" id="DXEK01000181">
    <property type="protein sequence ID" value="HIX78117.1"/>
    <property type="molecule type" value="Genomic_DNA"/>
</dbReference>
<comment type="caution">
    <text evidence="5">The sequence shown here is derived from an EMBL/GenBank/DDBJ whole genome shotgun (WGS) entry which is preliminary data.</text>
</comment>
<evidence type="ECO:0000313" key="6">
    <source>
        <dbReference type="Proteomes" id="UP000886890"/>
    </source>
</evidence>
<dbReference type="Proteomes" id="UP000886890">
    <property type="component" value="Unassembled WGS sequence"/>
</dbReference>
<evidence type="ECO:0000256" key="1">
    <source>
        <dbReference type="ARBA" id="ARBA00010833"/>
    </source>
</evidence>
<accession>A0A9D2BJW7</accession>
<dbReference type="Gene3D" id="1.50.10.10">
    <property type="match status" value="1"/>
</dbReference>
<sequence>MREKSKKLLPKWGPYSKKYMGISRVMEESRIPGARYDLVIHPTYANSAFPVPNVTFPAGFHPWNADPDGKYFQYRCELIWKDSLYANVDLFEMDAENWGIRVEYVNCTDKMQNCLLNLFSAIEYPENNFVEVLAPDKCDRWNGLDYEQLRFQRPRPWERLSPDGHRRGEVEAPEFTEGNGLGETYYCLMASHLNLKFLGGDPGDTIVYRRSLKNSYRDAVLGIRYRTFYGKGDVAFRTNHGTVTFAKTKTPRMVWLPLGAQEPGDFSLELCACGCPEDGVMIDFLCITEREDQETVQVVTRFRSVLPETETHGGKTVYRYPNGEQPLELTVFHDRIRERKVESGCLEDALANRLSNSDPTYDRLTMSFSGSFREKHSQDGYYHVKTAEAVFVPPRSSRAVYAYVGADQMVYRQEDLERRWSEAAGTIRTPEKSEGAGYSLSVQLLKAALFTNVVYPIQRHGQPMIHYTPGKRWDSLYTWDSGFIGLGILEYSRSRAEYVMDFYLSEEENKDFAFLYHGSMVPTQFYLWYEMMQRSEGEDKKSLGIYYPMFRRYYCFYAGRAKGSTTARLNSGLRTVYDYFYNASGMDDYPAQSALHRKHLEKEVAPVCSNVHLIRIARIMKKAAEFFGYPEDLSMYEDDIRTVTKALQKEAWDEESGYYGYVLHDQEGMAAGIFRDENGNNYNRGIDGVTPLIAGICTEPQEEKLLGHLKSDRELWSLAGISTVDMSAPYYYDNGYWNGSVWFPYQYLIWKAMLDLGDGEFAFAIAQRALEAWSSEADFSYNTFEMIQIKTGRGGWFHQFGGLSAPVCVWYQAYYSPGTVNAGFDTWVERSRFDPAGTRAEITCRNDTDRESILIVSMKEQEKYSVTVNGRPGRWMEHISGTLELKLSPGENEILIDVCSCADAQHR</sequence>
<dbReference type="AlphaFoldDB" id="A0A9D2BJW7"/>
<dbReference type="InterPro" id="IPR012341">
    <property type="entry name" value="6hp_glycosidase-like_sf"/>
</dbReference>
<dbReference type="GO" id="GO:0006487">
    <property type="term" value="P:protein N-linked glycosylation"/>
    <property type="evidence" value="ECO:0007669"/>
    <property type="project" value="TreeGrafter"/>
</dbReference>
<dbReference type="Pfam" id="PF22422">
    <property type="entry name" value="MGH1-like_GH"/>
    <property type="match status" value="1"/>
</dbReference>
<gene>
    <name evidence="5" type="ORF">H9734_11075</name>
</gene>
<dbReference type="InterPro" id="IPR008928">
    <property type="entry name" value="6-hairpin_glycosidase_sf"/>
</dbReference>
<keyword evidence="2" id="KW-0378">Hydrolase</keyword>
<dbReference type="InterPro" id="IPR054491">
    <property type="entry name" value="MGH1-like_GH"/>
</dbReference>
<dbReference type="GO" id="GO:0009311">
    <property type="term" value="P:oligosaccharide metabolic process"/>
    <property type="evidence" value="ECO:0007669"/>
    <property type="project" value="InterPro"/>
</dbReference>
<evidence type="ECO:0000256" key="2">
    <source>
        <dbReference type="ARBA" id="ARBA00022801"/>
    </source>
</evidence>
<organism evidence="5 6">
    <name type="scientific">Candidatus Fusicatenibacter merdavium</name>
    <dbReference type="NCBI Taxonomy" id="2838600"/>
    <lineage>
        <taxon>Bacteria</taxon>
        <taxon>Bacillati</taxon>
        <taxon>Bacillota</taxon>
        <taxon>Clostridia</taxon>
        <taxon>Lachnospirales</taxon>
        <taxon>Lachnospiraceae</taxon>
        <taxon>Fusicatenibacter</taxon>
    </lineage>
</organism>
<dbReference type="SUPFAM" id="SSF48208">
    <property type="entry name" value="Six-hairpin glycosidases"/>
    <property type="match status" value="1"/>
</dbReference>
<evidence type="ECO:0000259" key="4">
    <source>
        <dbReference type="Pfam" id="PF22422"/>
    </source>
</evidence>
<reference evidence="5" key="2">
    <citation type="submission" date="2021-04" db="EMBL/GenBank/DDBJ databases">
        <authorList>
            <person name="Gilroy R."/>
        </authorList>
    </citation>
    <scope>NUCLEOTIDE SEQUENCE</scope>
    <source>
        <strain evidence="5">CHK183-1962</strain>
    </source>
</reference>
<reference evidence="5" key="1">
    <citation type="journal article" date="2021" name="PeerJ">
        <title>Extensive microbial diversity within the chicken gut microbiome revealed by metagenomics and culture.</title>
        <authorList>
            <person name="Gilroy R."/>
            <person name="Ravi A."/>
            <person name="Getino M."/>
            <person name="Pursley I."/>
            <person name="Horton D.L."/>
            <person name="Alikhan N.F."/>
            <person name="Baker D."/>
            <person name="Gharbi K."/>
            <person name="Hall N."/>
            <person name="Watson M."/>
            <person name="Adriaenssens E.M."/>
            <person name="Foster-Nyarko E."/>
            <person name="Jarju S."/>
            <person name="Secka A."/>
            <person name="Antonio M."/>
            <person name="Oren A."/>
            <person name="Chaudhuri R.R."/>
            <person name="La Ragione R."/>
            <person name="Hildebrand F."/>
            <person name="Pallen M.J."/>
        </authorList>
    </citation>
    <scope>NUCLEOTIDE SEQUENCE</scope>
    <source>
        <strain evidence="5">CHK183-1962</strain>
    </source>
</reference>
<dbReference type="PANTHER" id="PTHR10412:SF11">
    <property type="entry name" value="MANNOSYL-OLIGOSACCHARIDE GLUCOSIDASE"/>
    <property type="match status" value="1"/>
</dbReference>